<evidence type="ECO:0000313" key="11">
    <source>
        <dbReference type="Proteomes" id="UP001386955"/>
    </source>
</evidence>
<evidence type="ECO:0000256" key="3">
    <source>
        <dbReference type="ARBA" id="ARBA00011489"/>
    </source>
</evidence>
<evidence type="ECO:0000313" key="10">
    <source>
        <dbReference type="EMBL" id="KAK7387863.1"/>
    </source>
</evidence>
<feature type="transmembrane region" description="Helical" evidence="8">
    <location>
        <begin position="112"/>
        <end position="145"/>
    </location>
</feature>
<evidence type="ECO:0000256" key="6">
    <source>
        <dbReference type="ARBA" id="ARBA00022989"/>
    </source>
</evidence>
<protein>
    <recommendedName>
        <fullName evidence="8">CASP-like protein</fullName>
    </recommendedName>
</protein>
<comment type="subunit">
    <text evidence="3 8">Homodimer and heterodimers.</text>
</comment>
<dbReference type="InterPro" id="IPR006702">
    <property type="entry name" value="CASP_dom"/>
</dbReference>
<dbReference type="AlphaFoldDB" id="A0AAN9S291"/>
<dbReference type="InterPro" id="IPR006459">
    <property type="entry name" value="CASP/CASPL"/>
</dbReference>
<accession>A0AAN9S291</accession>
<keyword evidence="7 8" id="KW-0472">Membrane</keyword>
<dbReference type="InterPro" id="IPR044173">
    <property type="entry name" value="CASPL"/>
</dbReference>
<feature type="domain" description="Casparian strip membrane protein" evidence="9">
    <location>
        <begin position="25"/>
        <end position="177"/>
    </location>
</feature>
<comment type="subcellular location">
    <subcellularLocation>
        <location evidence="1 8">Cell membrane</location>
        <topology evidence="1 8">Multi-pass membrane protein</topology>
    </subcellularLocation>
</comment>
<dbReference type="PANTHER" id="PTHR36488">
    <property type="entry name" value="CASP-LIKE PROTEIN 1U1"/>
    <property type="match status" value="1"/>
</dbReference>
<comment type="similarity">
    <text evidence="2 8">Belongs to the Casparian strip membrane proteins (CASP) family.</text>
</comment>
<dbReference type="PANTHER" id="PTHR36488:SF8">
    <property type="entry name" value="CASP-LIKE PROTEIN 1U1"/>
    <property type="match status" value="1"/>
</dbReference>
<feature type="transmembrane region" description="Helical" evidence="8">
    <location>
        <begin position="165"/>
        <end position="188"/>
    </location>
</feature>
<dbReference type="Proteomes" id="UP001386955">
    <property type="component" value="Unassembled WGS sequence"/>
</dbReference>
<feature type="transmembrane region" description="Helical" evidence="8">
    <location>
        <begin position="81"/>
        <end position="105"/>
    </location>
</feature>
<feature type="transmembrane region" description="Helical" evidence="8">
    <location>
        <begin position="31"/>
        <end position="50"/>
    </location>
</feature>
<evidence type="ECO:0000256" key="1">
    <source>
        <dbReference type="ARBA" id="ARBA00004651"/>
    </source>
</evidence>
<dbReference type="Pfam" id="PF04535">
    <property type="entry name" value="CASP_dom"/>
    <property type="match status" value="1"/>
</dbReference>
<proteinExistence type="inferred from homology"/>
<keyword evidence="11" id="KW-1185">Reference proteome</keyword>
<evidence type="ECO:0000256" key="5">
    <source>
        <dbReference type="ARBA" id="ARBA00022692"/>
    </source>
</evidence>
<reference evidence="10 11" key="1">
    <citation type="submission" date="2024-01" db="EMBL/GenBank/DDBJ databases">
        <title>The genomes of 5 underutilized Papilionoideae crops provide insights into root nodulation and disease resistanc.</title>
        <authorList>
            <person name="Jiang F."/>
        </authorList>
    </citation>
    <scope>NUCLEOTIDE SEQUENCE [LARGE SCALE GENOMIC DNA]</scope>
    <source>
        <strain evidence="10">DUOXIRENSHENG_FW03</strain>
        <tissue evidence="10">Leaves</tissue>
    </source>
</reference>
<keyword evidence="4 8" id="KW-1003">Cell membrane</keyword>
<sequence length="194" mass="20858">MEGEHTKGNSDGVENKERKEVVPKPVRPCHLLLRFLAFALTLAAAIVIAVNKQTKVVPIQLVDSLPPLNVPLTAKWHQMSAILYFLVTNATACTYAGISLLLGLVKRGKCKGLWTLITVLDAFMVALLFSGNGAAAAVGVLGYKGNSHVNWNKVCNVFGRFCDQMAASIAISLIGSLAFLLLLLLPVLKLHPTV</sequence>
<evidence type="ECO:0000256" key="7">
    <source>
        <dbReference type="ARBA" id="ARBA00023136"/>
    </source>
</evidence>
<evidence type="ECO:0000256" key="8">
    <source>
        <dbReference type="RuleBase" id="RU361233"/>
    </source>
</evidence>
<organism evidence="10 11">
    <name type="scientific">Psophocarpus tetragonolobus</name>
    <name type="common">Winged bean</name>
    <name type="synonym">Dolichos tetragonolobus</name>
    <dbReference type="NCBI Taxonomy" id="3891"/>
    <lineage>
        <taxon>Eukaryota</taxon>
        <taxon>Viridiplantae</taxon>
        <taxon>Streptophyta</taxon>
        <taxon>Embryophyta</taxon>
        <taxon>Tracheophyta</taxon>
        <taxon>Spermatophyta</taxon>
        <taxon>Magnoliopsida</taxon>
        <taxon>eudicotyledons</taxon>
        <taxon>Gunneridae</taxon>
        <taxon>Pentapetalae</taxon>
        <taxon>rosids</taxon>
        <taxon>fabids</taxon>
        <taxon>Fabales</taxon>
        <taxon>Fabaceae</taxon>
        <taxon>Papilionoideae</taxon>
        <taxon>50 kb inversion clade</taxon>
        <taxon>NPAAA clade</taxon>
        <taxon>indigoferoid/millettioid clade</taxon>
        <taxon>Phaseoleae</taxon>
        <taxon>Psophocarpus</taxon>
    </lineage>
</organism>
<evidence type="ECO:0000256" key="2">
    <source>
        <dbReference type="ARBA" id="ARBA00007651"/>
    </source>
</evidence>
<gene>
    <name evidence="10" type="ORF">VNO78_22659</name>
</gene>
<evidence type="ECO:0000259" key="9">
    <source>
        <dbReference type="Pfam" id="PF04535"/>
    </source>
</evidence>
<dbReference type="GO" id="GO:0005886">
    <property type="term" value="C:plasma membrane"/>
    <property type="evidence" value="ECO:0007669"/>
    <property type="project" value="UniProtKB-SubCell"/>
</dbReference>
<comment type="caution">
    <text evidence="10">The sequence shown here is derived from an EMBL/GenBank/DDBJ whole genome shotgun (WGS) entry which is preliminary data.</text>
</comment>
<evidence type="ECO:0000256" key="4">
    <source>
        <dbReference type="ARBA" id="ARBA00022475"/>
    </source>
</evidence>
<name>A0AAN9S291_PSOTE</name>
<dbReference type="NCBIfam" id="TIGR01569">
    <property type="entry name" value="A_tha_TIGR01569"/>
    <property type="match status" value="1"/>
</dbReference>
<dbReference type="EMBL" id="JAYMYS010000006">
    <property type="protein sequence ID" value="KAK7387863.1"/>
    <property type="molecule type" value="Genomic_DNA"/>
</dbReference>
<keyword evidence="5 8" id="KW-0812">Transmembrane</keyword>
<keyword evidence="6 8" id="KW-1133">Transmembrane helix</keyword>